<dbReference type="EMBL" id="PHIG01000010">
    <property type="protein sequence ID" value="PJK31093.1"/>
    <property type="molecule type" value="Genomic_DNA"/>
</dbReference>
<dbReference type="RefSeq" id="WP_109792454.1">
    <property type="nucleotide sequence ID" value="NZ_PHIG01000010.1"/>
</dbReference>
<dbReference type="GO" id="GO:0043190">
    <property type="term" value="C:ATP-binding cassette (ABC) transporter complex"/>
    <property type="evidence" value="ECO:0007669"/>
    <property type="project" value="TreeGrafter"/>
</dbReference>
<proteinExistence type="inferred from homology"/>
<comment type="similarity">
    <text evidence="1">Belongs to the ABC transporter superfamily.</text>
</comment>
<dbReference type="InterPro" id="IPR003439">
    <property type="entry name" value="ABC_transporter-like_ATP-bd"/>
</dbReference>
<dbReference type="GO" id="GO:0016887">
    <property type="term" value="F:ATP hydrolysis activity"/>
    <property type="evidence" value="ECO:0007669"/>
    <property type="project" value="InterPro"/>
</dbReference>
<evidence type="ECO:0000313" key="6">
    <source>
        <dbReference type="EMBL" id="PJK31093.1"/>
    </source>
</evidence>
<dbReference type="CDD" id="cd03225">
    <property type="entry name" value="ABC_cobalt_CbiO_domain1"/>
    <property type="match status" value="1"/>
</dbReference>
<keyword evidence="3" id="KW-0547">Nucleotide-binding</keyword>
<keyword evidence="2" id="KW-0813">Transport</keyword>
<dbReference type="GO" id="GO:0042626">
    <property type="term" value="F:ATPase-coupled transmembrane transporter activity"/>
    <property type="evidence" value="ECO:0007669"/>
    <property type="project" value="TreeGrafter"/>
</dbReference>
<protein>
    <submittedName>
        <fullName evidence="6">Cobalt ABC transporter ATP-binding protein</fullName>
    </submittedName>
</protein>
<dbReference type="PROSITE" id="PS50893">
    <property type="entry name" value="ABC_TRANSPORTER_2"/>
    <property type="match status" value="1"/>
</dbReference>
<dbReference type="GO" id="GO:0005524">
    <property type="term" value="F:ATP binding"/>
    <property type="evidence" value="ECO:0007669"/>
    <property type="project" value="UniProtKB-KW"/>
</dbReference>
<evidence type="ECO:0000256" key="2">
    <source>
        <dbReference type="ARBA" id="ARBA00022448"/>
    </source>
</evidence>
<dbReference type="Gene3D" id="3.40.50.300">
    <property type="entry name" value="P-loop containing nucleotide triphosphate hydrolases"/>
    <property type="match status" value="1"/>
</dbReference>
<dbReference type="InterPro" id="IPR050095">
    <property type="entry name" value="ECF_ABC_transporter_ATP-bd"/>
</dbReference>
<accession>A0A2M9G5V3</accession>
<keyword evidence="7" id="KW-1185">Reference proteome</keyword>
<dbReference type="Pfam" id="PF00005">
    <property type="entry name" value="ABC_tran"/>
    <property type="match status" value="1"/>
</dbReference>
<evidence type="ECO:0000313" key="7">
    <source>
        <dbReference type="Proteomes" id="UP000229498"/>
    </source>
</evidence>
<comment type="caution">
    <text evidence="6">The sequence shown here is derived from an EMBL/GenBank/DDBJ whole genome shotgun (WGS) entry which is preliminary data.</text>
</comment>
<feature type="domain" description="ABC transporter" evidence="5">
    <location>
        <begin position="17"/>
        <end position="237"/>
    </location>
</feature>
<dbReference type="SUPFAM" id="SSF52540">
    <property type="entry name" value="P-loop containing nucleoside triphosphate hydrolases"/>
    <property type="match status" value="1"/>
</dbReference>
<dbReference type="OrthoDB" id="9782163at2"/>
<dbReference type="Proteomes" id="UP000229498">
    <property type="component" value="Unassembled WGS sequence"/>
</dbReference>
<dbReference type="InterPro" id="IPR003593">
    <property type="entry name" value="AAA+_ATPase"/>
</dbReference>
<dbReference type="InterPro" id="IPR015856">
    <property type="entry name" value="ABC_transpr_CbiO/EcfA_su"/>
</dbReference>
<dbReference type="SMART" id="SM00382">
    <property type="entry name" value="AAA"/>
    <property type="match status" value="1"/>
</dbReference>
<evidence type="ECO:0000256" key="4">
    <source>
        <dbReference type="ARBA" id="ARBA00022840"/>
    </source>
</evidence>
<dbReference type="PANTHER" id="PTHR43553">
    <property type="entry name" value="HEAVY METAL TRANSPORTER"/>
    <property type="match status" value="1"/>
</dbReference>
<evidence type="ECO:0000256" key="3">
    <source>
        <dbReference type="ARBA" id="ARBA00022741"/>
    </source>
</evidence>
<keyword evidence="4 6" id="KW-0067">ATP-binding</keyword>
<gene>
    <name evidence="6" type="ORF">CVT23_03395</name>
</gene>
<dbReference type="AlphaFoldDB" id="A0A2M9G5V3"/>
<dbReference type="PANTHER" id="PTHR43553:SF24">
    <property type="entry name" value="ENERGY-COUPLING FACTOR TRANSPORTER ATP-BINDING PROTEIN ECFA1"/>
    <property type="match status" value="1"/>
</dbReference>
<reference evidence="6 7" key="1">
    <citation type="submission" date="2017-11" db="EMBL/GenBank/DDBJ databases">
        <title>Draft genome sequence of Rhizobiales bacterium SY3-13.</title>
        <authorList>
            <person name="Sun C."/>
        </authorList>
    </citation>
    <scope>NUCLEOTIDE SEQUENCE [LARGE SCALE GENOMIC DNA]</scope>
    <source>
        <strain evidence="6 7">SY3-13</strain>
    </source>
</reference>
<organism evidence="6 7">
    <name type="scientific">Minwuia thermotolerans</name>
    <dbReference type="NCBI Taxonomy" id="2056226"/>
    <lineage>
        <taxon>Bacteria</taxon>
        <taxon>Pseudomonadati</taxon>
        <taxon>Pseudomonadota</taxon>
        <taxon>Alphaproteobacteria</taxon>
        <taxon>Minwuiales</taxon>
        <taxon>Minwuiaceae</taxon>
        <taxon>Minwuia</taxon>
    </lineage>
</organism>
<evidence type="ECO:0000256" key="1">
    <source>
        <dbReference type="ARBA" id="ARBA00005417"/>
    </source>
</evidence>
<dbReference type="InterPro" id="IPR027417">
    <property type="entry name" value="P-loop_NTPase"/>
</dbReference>
<evidence type="ECO:0000259" key="5">
    <source>
        <dbReference type="PROSITE" id="PS50893"/>
    </source>
</evidence>
<name>A0A2M9G5V3_9PROT</name>
<sequence length="239" mass="25808">MSVALSAPPAPAPVLPIDLEGVGVDLDGRTVLDGIDLRLREARIGVIGANGSGKSTLARLLNALQLPSRGRVKVDRSDTRSDARAIRRRVGFVFQNPDNQIVYPTVAEDLAFGLKNIGCGREESERRVARALSRHGMADFGPRAVHQLSGGEKQLIALMGVTLMEPDCIVLDEPTTALDLRHRRRFMAALESMDCTVIMVTHDLDALRSFDRVILLEDGAVRADGSPAASIAAYVRSCT</sequence>